<name>A0A8D8FW31_CULPI</name>
<evidence type="ECO:0000313" key="1">
    <source>
        <dbReference type="EMBL" id="CAG6484589.1"/>
    </source>
</evidence>
<dbReference type="EMBL" id="HBUE01099622">
    <property type="protein sequence ID" value="CAG6484583.1"/>
    <property type="molecule type" value="Transcribed_RNA"/>
</dbReference>
<dbReference type="EMBL" id="HBUE01099621">
    <property type="protein sequence ID" value="CAG6484580.1"/>
    <property type="molecule type" value="Transcribed_RNA"/>
</dbReference>
<dbReference type="AlphaFoldDB" id="A0A8D8FW31"/>
<reference evidence="1" key="1">
    <citation type="submission" date="2021-05" db="EMBL/GenBank/DDBJ databases">
        <authorList>
            <person name="Alioto T."/>
            <person name="Alioto T."/>
            <person name="Gomez Garrido J."/>
        </authorList>
    </citation>
    <scope>NUCLEOTIDE SEQUENCE</scope>
</reference>
<dbReference type="EMBL" id="HBUE01099624">
    <property type="protein sequence ID" value="CAG6484589.1"/>
    <property type="molecule type" value="Transcribed_RNA"/>
</dbReference>
<dbReference type="EMBL" id="HBUE01099623">
    <property type="protein sequence ID" value="CAG6484586.1"/>
    <property type="molecule type" value="Transcribed_RNA"/>
</dbReference>
<organism evidence="1">
    <name type="scientific">Culex pipiens</name>
    <name type="common">House mosquito</name>
    <dbReference type="NCBI Taxonomy" id="7175"/>
    <lineage>
        <taxon>Eukaryota</taxon>
        <taxon>Metazoa</taxon>
        <taxon>Ecdysozoa</taxon>
        <taxon>Arthropoda</taxon>
        <taxon>Hexapoda</taxon>
        <taxon>Insecta</taxon>
        <taxon>Pterygota</taxon>
        <taxon>Neoptera</taxon>
        <taxon>Endopterygota</taxon>
        <taxon>Diptera</taxon>
        <taxon>Nematocera</taxon>
        <taxon>Culicoidea</taxon>
        <taxon>Culicidae</taxon>
        <taxon>Culicinae</taxon>
        <taxon>Culicini</taxon>
        <taxon>Culex</taxon>
        <taxon>Culex</taxon>
    </lineage>
</organism>
<protein>
    <submittedName>
        <fullName evidence="1">(northern house mosquito) hypothetical protein</fullName>
    </submittedName>
</protein>
<accession>A0A8D8FW31</accession>
<proteinExistence type="predicted"/>
<sequence>MFGRFFRFFLQLFQLLFRRRWHRNRRTYLPGPGRPSQRGPRPTGVNVIMATVAAHTDPVQLIRRAGPNLVIFVAVVQRTSVSVVHHVQVGTAGVQILHRERVSAAVHRLSTVDSDAVQRGGAAGT</sequence>